<reference evidence="1" key="1">
    <citation type="submission" date="2021-02" db="EMBL/GenBank/DDBJ databases">
        <authorList>
            <person name="Nowell W R."/>
        </authorList>
    </citation>
    <scope>NUCLEOTIDE SEQUENCE</scope>
    <source>
        <strain evidence="1">Ploen Becks lab</strain>
    </source>
</reference>
<evidence type="ECO:0000313" key="1">
    <source>
        <dbReference type="EMBL" id="CAF1002841.1"/>
    </source>
</evidence>
<keyword evidence="2" id="KW-1185">Reference proteome</keyword>
<name>A0A814GXZ1_9BILA</name>
<organism evidence="1 2">
    <name type="scientific">Brachionus calyciflorus</name>
    <dbReference type="NCBI Taxonomy" id="104777"/>
    <lineage>
        <taxon>Eukaryota</taxon>
        <taxon>Metazoa</taxon>
        <taxon>Spiralia</taxon>
        <taxon>Gnathifera</taxon>
        <taxon>Rotifera</taxon>
        <taxon>Eurotatoria</taxon>
        <taxon>Monogononta</taxon>
        <taxon>Pseudotrocha</taxon>
        <taxon>Ploima</taxon>
        <taxon>Brachionidae</taxon>
        <taxon>Brachionus</taxon>
    </lineage>
</organism>
<dbReference type="EMBL" id="CAJNOC010003915">
    <property type="protein sequence ID" value="CAF1002841.1"/>
    <property type="molecule type" value="Genomic_DNA"/>
</dbReference>
<dbReference type="AlphaFoldDB" id="A0A814GXZ1"/>
<proteinExistence type="predicted"/>
<sequence>MEFEITSKLANEIGKNVIISKHKNGSLIAESKSLCNTENNNEIFYKGKEVMDKIEQVKRQEKNSVNMIKECLKMTVKREYTDFILN</sequence>
<evidence type="ECO:0000313" key="2">
    <source>
        <dbReference type="Proteomes" id="UP000663879"/>
    </source>
</evidence>
<protein>
    <submittedName>
        <fullName evidence="1">Uncharacterized protein</fullName>
    </submittedName>
</protein>
<gene>
    <name evidence="1" type="ORF">OXX778_LOCUS16499</name>
</gene>
<dbReference type="Proteomes" id="UP000663879">
    <property type="component" value="Unassembled WGS sequence"/>
</dbReference>
<comment type="caution">
    <text evidence="1">The sequence shown here is derived from an EMBL/GenBank/DDBJ whole genome shotgun (WGS) entry which is preliminary data.</text>
</comment>
<accession>A0A814GXZ1</accession>